<dbReference type="Gene3D" id="3.40.710.10">
    <property type="entry name" value="DD-peptidase/beta-lactamase superfamily"/>
    <property type="match status" value="1"/>
</dbReference>
<evidence type="ECO:0000256" key="1">
    <source>
        <dbReference type="ARBA" id="ARBA00038473"/>
    </source>
</evidence>
<organism evidence="4 5">
    <name type="scientific">Pantoea cypripedii</name>
    <name type="common">Pectobacterium cypripedii</name>
    <name type="synonym">Erwinia cypripedii</name>
    <dbReference type="NCBI Taxonomy" id="55209"/>
    <lineage>
        <taxon>Bacteria</taxon>
        <taxon>Pseudomonadati</taxon>
        <taxon>Pseudomonadota</taxon>
        <taxon>Gammaproteobacteria</taxon>
        <taxon>Enterobacterales</taxon>
        <taxon>Erwiniaceae</taxon>
        <taxon>Pantoea</taxon>
    </lineage>
</organism>
<dbReference type="Proteomes" id="UP000193749">
    <property type="component" value="Unassembled WGS sequence"/>
</dbReference>
<feature type="signal peptide" evidence="2">
    <location>
        <begin position="1"/>
        <end position="22"/>
    </location>
</feature>
<dbReference type="GO" id="GO:0004180">
    <property type="term" value="F:carboxypeptidase activity"/>
    <property type="evidence" value="ECO:0007669"/>
    <property type="project" value="UniProtKB-KW"/>
</dbReference>
<keyword evidence="5" id="KW-1185">Reference proteome</keyword>
<dbReference type="InterPro" id="IPR051478">
    <property type="entry name" value="Beta-lactamase-like_AB/R"/>
</dbReference>
<proteinExistence type="inferred from homology"/>
<dbReference type="InterPro" id="IPR001466">
    <property type="entry name" value="Beta-lactam-related"/>
</dbReference>
<name>A0A1X1EXA5_PANCY</name>
<keyword evidence="2" id="KW-0732">Signal</keyword>
<dbReference type="NCBIfam" id="NF007943">
    <property type="entry name" value="PRK10662.1"/>
    <property type="match status" value="1"/>
</dbReference>
<dbReference type="RefSeq" id="WP_084876241.1">
    <property type="nucleotide sequence ID" value="NZ_JAGGMY010000001.1"/>
</dbReference>
<sequence>MKKHTPWFLTLMVSLLPLKSMAQVAPDPLLASQIVDRYAEHIFYGSGAVGMALVAIDGNQRVFASFGETRPGSNVRPQQDSLIRIASLSKLMTSEVMVKMAERGQIRLDDPLSKYAPAGMRVPSYNGQPIRLINLSTHTSGLPREQPGGKPHRPVFNWPTRSDRWQWLSRASLKVAPGVDASYSNLGYDLLSDALAQAAGKPYPALFQQLITRPLGMKDTTFTPSPDQCQRLMIAEKGTSPCNNTLAATGSGGVYSTPDDMGRWMQQFLNSAVNKRTAQIDRLQTLIYRRDQLNKVEGMDVPGRADALGMGWVYMGPKNGHPGIIQKTGGGGGFITYMAMVPQHNIGVFVVVTRSPLTRFTPMSDGVNDMLAELVGNQSGSPMMVQAIR</sequence>
<protein>
    <submittedName>
        <fullName evidence="4">D-alanyl-D-alanine-carboxypeptidase/endopeptidase AmpH</fullName>
    </submittedName>
</protein>
<evidence type="ECO:0000256" key="2">
    <source>
        <dbReference type="SAM" id="SignalP"/>
    </source>
</evidence>
<keyword evidence="4" id="KW-0378">Hydrolase</keyword>
<dbReference type="OrthoDB" id="119951at2"/>
<dbReference type="PANTHER" id="PTHR22935">
    <property type="entry name" value="PENICILLIN-BINDING PROTEIN"/>
    <property type="match status" value="1"/>
</dbReference>
<comment type="caution">
    <text evidence="4">The sequence shown here is derived from an EMBL/GenBank/DDBJ whole genome shotgun (WGS) entry which is preliminary data.</text>
</comment>
<comment type="similarity">
    <text evidence="1">Belongs to the beta-lactamase family.</text>
</comment>
<feature type="domain" description="Beta-lactamase-related" evidence="3">
    <location>
        <begin position="45"/>
        <end position="357"/>
    </location>
</feature>
<keyword evidence="4" id="KW-0121">Carboxypeptidase</keyword>
<dbReference type="InterPro" id="IPR012338">
    <property type="entry name" value="Beta-lactam/transpept-like"/>
</dbReference>
<dbReference type="AlphaFoldDB" id="A0A1X1EXA5"/>
<dbReference type="EMBL" id="MLJI01000001">
    <property type="protein sequence ID" value="ORM94415.1"/>
    <property type="molecule type" value="Genomic_DNA"/>
</dbReference>
<evidence type="ECO:0000259" key="3">
    <source>
        <dbReference type="Pfam" id="PF00144"/>
    </source>
</evidence>
<accession>A0A1X1EXA5</accession>
<dbReference type="PANTHER" id="PTHR22935:SF95">
    <property type="entry name" value="BETA-LACTAMASE-LIKE 1-RELATED"/>
    <property type="match status" value="1"/>
</dbReference>
<dbReference type="SUPFAM" id="SSF56601">
    <property type="entry name" value="beta-lactamase/transpeptidase-like"/>
    <property type="match status" value="1"/>
</dbReference>
<dbReference type="STRING" id="55209.HA50_14070"/>
<evidence type="ECO:0000313" key="5">
    <source>
        <dbReference type="Proteomes" id="UP000193749"/>
    </source>
</evidence>
<gene>
    <name evidence="4" type="ORF">HA50_14070</name>
</gene>
<reference evidence="4 5" key="1">
    <citation type="journal article" date="2017" name="Antonie Van Leeuwenhoek">
        <title>Phylogenomic resolution of the bacterial genus Pantoea and its relationship with Erwinia and Tatumella.</title>
        <authorList>
            <person name="Palmer M."/>
            <person name="Steenkamp E.T."/>
            <person name="Coetzee M.P."/>
            <person name="Chan W.Y."/>
            <person name="van Zyl E."/>
            <person name="De Maayer P."/>
            <person name="Coutinho T.A."/>
            <person name="Blom J."/>
            <person name="Smits T.H."/>
            <person name="Duffy B."/>
            <person name="Venter S.N."/>
        </authorList>
    </citation>
    <scope>NUCLEOTIDE SEQUENCE [LARGE SCALE GENOMIC DNA]</scope>
    <source>
        <strain evidence="4 5">LMG 2657</strain>
    </source>
</reference>
<keyword evidence="4" id="KW-0645">Protease</keyword>
<feature type="chain" id="PRO_5013140453" evidence="2">
    <location>
        <begin position="23"/>
        <end position="389"/>
    </location>
</feature>
<evidence type="ECO:0000313" key="4">
    <source>
        <dbReference type="EMBL" id="ORM94415.1"/>
    </source>
</evidence>
<dbReference type="Pfam" id="PF00144">
    <property type="entry name" value="Beta-lactamase"/>
    <property type="match status" value="1"/>
</dbReference>